<dbReference type="Ensembl" id="ENSOANT00000029529.3">
    <property type="protein sequence ID" value="ENSOANP00000025725.3"/>
    <property type="gene ID" value="ENSOANG00000020245.3"/>
</dbReference>
<dbReference type="GO" id="GO:0019789">
    <property type="term" value="F:SUMO transferase activity"/>
    <property type="evidence" value="ECO:0007669"/>
    <property type="project" value="InterPro"/>
</dbReference>
<dbReference type="InterPro" id="IPR026846">
    <property type="entry name" value="Nse2(Mms21)"/>
</dbReference>
<keyword evidence="5" id="KW-0808">Transferase</keyword>
<dbReference type="UniPathway" id="UPA00886"/>
<dbReference type="GO" id="GO:0000724">
    <property type="term" value="P:double-strand break repair via homologous recombination"/>
    <property type="evidence" value="ECO:0007669"/>
    <property type="project" value="InterPro"/>
</dbReference>
<dbReference type="GO" id="GO:0005634">
    <property type="term" value="C:nucleus"/>
    <property type="evidence" value="ECO:0007669"/>
    <property type="project" value="UniProtKB-SubCell"/>
</dbReference>
<evidence type="ECO:0000313" key="16">
    <source>
        <dbReference type="Proteomes" id="UP000002279"/>
    </source>
</evidence>
<protein>
    <recommendedName>
        <fullName evidence="4">E3 SUMO-protein ligase NSE2</fullName>
    </recommendedName>
    <alternativeName>
        <fullName evidence="11">E3 SUMO-protein transferase NSE2</fullName>
    </alternativeName>
    <alternativeName>
        <fullName evidence="12">Non-structural maintenance of chromosomes element 2 homolog</fullName>
    </alternativeName>
</protein>
<name>F6WLQ4_ORNAN</name>
<dbReference type="GO" id="GO:0016925">
    <property type="term" value="P:protein sumoylation"/>
    <property type="evidence" value="ECO:0007669"/>
    <property type="project" value="UniProtKB-UniPathway"/>
</dbReference>
<evidence type="ECO:0000259" key="14">
    <source>
        <dbReference type="PROSITE" id="PS51044"/>
    </source>
</evidence>
<dbReference type="Pfam" id="PF11789">
    <property type="entry name" value="zf-Nse"/>
    <property type="match status" value="1"/>
</dbReference>
<feature type="domain" description="SP-RING-type" evidence="14">
    <location>
        <begin position="133"/>
        <end position="219"/>
    </location>
</feature>
<dbReference type="Gene3D" id="3.30.40.10">
    <property type="entry name" value="Zinc/RING finger domain, C3HC4 (zinc finger)"/>
    <property type="match status" value="1"/>
</dbReference>
<dbReference type="InterPro" id="IPR004181">
    <property type="entry name" value="Znf_MIZ"/>
</dbReference>
<dbReference type="InterPro" id="IPR013083">
    <property type="entry name" value="Znf_RING/FYVE/PHD"/>
</dbReference>
<comment type="subcellular location">
    <subcellularLocation>
        <location evidence="1">Nucleus</location>
    </subcellularLocation>
</comment>
<evidence type="ECO:0000256" key="3">
    <source>
        <dbReference type="ARBA" id="ARBA00008212"/>
    </source>
</evidence>
<comment type="similarity">
    <text evidence="3">Belongs to the NSE2 family.</text>
</comment>
<evidence type="ECO:0000256" key="10">
    <source>
        <dbReference type="ARBA" id="ARBA00023242"/>
    </source>
</evidence>
<dbReference type="GO" id="GO:0030915">
    <property type="term" value="C:Smc5-Smc6 complex"/>
    <property type="evidence" value="ECO:0007669"/>
    <property type="project" value="InterPro"/>
</dbReference>
<sequence length="227" mass="26313">MHQISTTPRNRSRDLALTEMTRRKQKRGREKAKVEDENCMENVMLEYAALDRELNQYIWAVEGTVNQLKRDCPETIPDLQSMVQEKLSTVQRKNCDANLQKNEKFMQFKEQLRNLKQQYGLQEDSAVGETEDQDDDMIVTQSQTNSICPITQLEMKNPVKNKVCGHYYEEEAIKKMIQSKQKRKKKACCPKIGCSHSDVKLSDLVPTPAFKRAMESSNKRMSDSQSK</sequence>
<dbReference type="OrthoDB" id="26899at2759"/>
<dbReference type="RefSeq" id="XP_007659333.1">
    <property type="nucleotide sequence ID" value="XM_007661143.3"/>
</dbReference>
<evidence type="ECO:0000256" key="4">
    <source>
        <dbReference type="ARBA" id="ARBA00020923"/>
    </source>
</evidence>
<evidence type="ECO:0000256" key="5">
    <source>
        <dbReference type="ARBA" id="ARBA00022679"/>
    </source>
</evidence>
<dbReference type="PANTHER" id="PTHR21330:SF1">
    <property type="entry name" value="E3 SUMO-PROTEIN LIGASE NSE2"/>
    <property type="match status" value="1"/>
</dbReference>
<evidence type="ECO:0000256" key="12">
    <source>
        <dbReference type="ARBA" id="ARBA00032533"/>
    </source>
</evidence>
<dbReference type="CTD" id="286053"/>
<keyword evidence="8" id="KW-0833">Ubl conjugation pathway</keyword>
<reference evidence="15" key="3">
    <citation type="submission" date="2025-09" db="UniProtKB">
        <authorList>
            <consortium name="Ensembl"/>
        </authorList>
    </citation>
    <scope>IDENTIFICATION</scope>
    <source>
        <strain evidence="15">Glennie</strain>
    </source>
</reference>
<evidence type="ECO:0000256" key="13">
    <source>
        <dbReference type="PROSITE-ProRule" id="PRU00452"/>
    </source>
</evidence>
<dbReference type="SUPFAM" id="SSF57850">
    <property type="entry name" value="RING/U-box"/>
    <property type="match status" value="1"/>
</dbReference>
<reference evidence="15" key="2">
    <citation type="submission" date="2025-08" db="UniProtKB">
        <authorList>
            <consortium name="Ensembl"/>
        </authorList>
    </citation>
    <scope>IDENTIFICATION</scope>
    <source>
        <strain evidence="15">Glennie</strain>
    </source>
</reference>
<evidence type="ECO:0000256" key="11">
    <source>
        <dbReference type="ARBA" id="ARBA00031731"/>
    </source>
</evidence>
<reference evidence="15 16" key="1">
    <citation type="journal article" date="2008" name="Nature">
        <title>Genome analysis of the platypus reveals unique signatures of evolution.</title>
        <authorList>
            <person name="Warren W.C."/>
            <person name="Hillier L.W."/>
            <person name="Marshall Graves J.A."/>
            <person name="Birney E."/>
            <person name="Ponting C.P."/>
            <person name="Grutzner F."/>
            <person name="Belov K."/>
            <person name="Miller W."/>
            <person name="Clarke L."/>
            <person name="Chinwalla A.T."/>
            <person name="Yang S.P."/>
            <person name="Heger A."/>
            <person name="Locke D.P."/>
            <person name="Miethke P."/>
            <person name="Waters P.D."/>
            <person name="Veyrunes F."/>
            <person name="Fulton L."/>
            <person name="Fulton B."/>
            <person name="Graves T."/>
            <person name="Wallis J."/>
            <person name="Puente X.S."/>
            <person name="Lopez-Otin C."/>
            <person name="Ordonez G.R."/>
            <person name="Eichler E.E."/>
            <person name="Chen L."/>
            <person name="Cheng Z."/>
            <person name="Deakin J.E."/>
            <person name="Alsop A."/>
            <person name="Thompson K."/>
            <person name="Kirby P."/>
            <person name="Papenfuss A.T."/>
            <person name="Wakefield M.J."/>
            <person name="Olender T."/>
            <person name="Lancet D."/>
            <person name="Huttley G.A."/>
            <person name="Smit A.F."/>
            <person name="Pask A."/>
            <person name="Temple-Smith P."/>
            <person name="Batzer M.A."/>
            <person name="Walker J.A."/>
            <person name="Konkel M.K."/>
            <person name="Harris R.S."/>
            <person name="Whittington C.M."/>
            <person name="Wong E.S."/>
            <person name="Gemmell N.J."/>
            <person name="Buschiazzo E."/>
            <person name="Vargas Jentzsch I.M."/>
            <person name="Merkel A."/>
            <person name="Schmitz J."/>
            <person name="Zemann A."/>
            <person name="Churakov G."/>
            <person name="Kriegs J.O."/>
            <person name="Brosius J."/>
            <person name="Murchison E.P."/>
            <person name="Sachidanandam R."/>
            <person name="Smith C."/>
            <person name="Hannon G.J."/>
            <person name="Tsend-Ayush E."/>
            <person name="McMillan D."/>
            <person name="Attenborough R."/>
            <person name="Rens W."/>
            <person name="Ferguson-Smith M."/>
            <person name="Lefevre C.M."/>
            <person name="Sharp J.A."/>
            <person name="Nicholas K.R."/>
            <person name="Ray D.A."/>
            <person name="Kube M."/>
            <person name="Reinhardt R."/>
            <person name="Pringle T.H."/>
            <person name="Taylor J."/>
            <person name="Jones R.C."/>
            <person name="Nixon B."/>
            <person name="Dacheux J.L."/>
            <person name="Niwa H."/>
            <person name="Sekita Y."/>
            <person name="Huang X."/>
            <person name="Stark A."/>
            <person name="Kheradpour P."/>
            <person name="Kellis M."/>
            <person name="Flicek P."/>
            <person name="Chen Y."/>
            <person name="Webber C."/>
            <person name="Hardison R."/>
            <person name="Nelson J."/>
            <person name="Hallsworth-Pepin K."/>
            <person name="Delehaunty K."/>
            <person name="Markovic C."/>
            <person name="Minx P."/>
            <person name="Feng Y."/>
            <person name="Kremitzki C."/>
            <person name="Mitreva M."/>
            <person name="Glasscock J."/>
            <person name="Wylie T."/>
            <person name="Wohldmann P."/>
            <person name="Thiru P."/>
            <person name="Nhan M.N."/>
            <person name="Pohl C.S."/>
            <person name="Smith S.M."/>
            <person name="Hou S."/>
            <person name="Nefedov M."/>
            <person name="de Jong P.J."/>
            <person name="Renfree M.B."/>
            <person name="Mardis E.R."/>
            <person name="Wilson R.K."/>
        </authorList>
    </citation>
    <scope>NUCLEOTIDE SEQUENCE [LARGE SCALE GENOMIC DNA]</scope>
    <source>
        <strain evidence="15 16">Glennie</strain>
    </source>
</reference>
<dbReference type="eggNOG" id="KOG2979">
    <property type="taxonomic scope" value="Eukaryota"/>
</dbReference>
<evidence type="ECO:0000256" key="9">
    <source>
        <dbReference type="ARBA" id="ARBA00022833"/>
    </source>
</evidence>
<keyword evidence="6" id="KW-0479">Metal-binding</keyword>
<evidence type="ECO:0000256" key="2">
    <source>
        <dbReference type="ARBA" id="ARBA00004718"/>
    </source>
</evidence>
<keyword evidence="16" id="KW-1185">Reference proteome</keyword>
<evidence type="ECO:0000256" key="6">
    <source>
        <dbReference type="ARBA" id="ARBA00022723"/>
    </source>
</evidence>
<dbReference type="GeneTree" id="ENSGT00390000013961"/>
<comment type="pathway">
    <text evidence="2">Protein modification; protein sumoylation.</text>
</comment>
<dbReference type="HOGENOM" id="CLU_171935_0_0_1"/>
<dbReference type="Proteomes" id="UP000002279">
    <property type="component" value="Chromosome 4"/>
</dbReference>
<accession>F6WLQ4</accession>
<gene>
    <name evidence="15" type="primary">NSMCE2</name>
</gene>
<evidence type="ECO:0000313" key="15">
    <source>
        <dbReference type="Ensembl" id="ENSOANP00000025725.3"/>
    </source>
</evidence>
<evidence type="ECO:0000256" key="8">
    <source>
        <dbReference type="ARBA" id="ARBA00022786"/>
    </source>
</evidence>
<keyword evidence="10" id="KW-0539">Nucleus</keyword>
<dbReference type="AlphaFoldDB" id="F6WLQ4"/>
<dbReference type="PANTHER" id="PTHR21330">
    <property type="entry name" value="E3 SUMO-PROTEIN LIGASE NSE2"/>
    <property type="match status" value="1"/>
</dbReference>
<evidence type="ECO:0000256" key="7">
    <source>
        <dbReference type="ARBA" id="ARBA00022771"/>
    </source>
</evidence>
<proteinExistence type="inferred from homology"/>
<evidence type="ECO:0000256" key="1">
    <source>
        <dbReference type="ARBA" id="ARBA00004123"/>
    </source>
</evidence>
<keyword evidence="7 13" id="KW-0863">Zinc-finger</keyword>
<dbReference type="Bgee" id="ENSOANG00000020245">
    <property type="expression patterns" value="Expressed in ovary and 8 other cell types or tissues"/>
</dbReference>
<organism evidence="15 16">
    <name type="scientific">Ornithorhynchus anatinus</name>
    <name type="common">Duckbill platypus</name>
    <dbReference type="NCBI Taxonomy" id="9258"/>
    <lineage>
        <taxon>Eukaryota</taxon>
        <taxon>Metazoa</taxon>
        <taxon>Chordata</taxon>
        <taxon>Craniata</taxon>
        <taxon>Vertebrata</taxon>
        <taxon>Euteleostomi</taxon>
        <taxon>Mammalia</taxon>
        <taxon>Monotremata</taxon>
        <taxon>Ornithorhynchidae</taxon>
        <taxon>Ornithorhynchus</taxon>
    </lineage>
</organism>
<dbReference type="STRING" id="9258.ENSOANP00000025725"/>
<keyword evidence="9" id="KW-0862">Zinc</keyword>
<dbReference type="GO" id="GO:0008270">
    <property type="term" value="F:zinc ion binding"/>
    <property type="evidence" value="ECO:0007669"/>
    <property type="project" value="UniProtKB-KW"/>
</dbReference>
<dbReference type="PROSITE" id="PS51044">
    <property type="entry name" value="ZF_SP_RING"/>
    <property type="match status" value="1"/>
</dbReference>
<dbReference type="GeneID" id="100080094"/>
<dbReference type="CDD" id="cd16651">
    <property type="entry name" value="SPL-RING_NSE2"/>
    <property type="match status" value="1"/>
</dbReference>